<proteinExistence type="predicted"/>
<protein>
    <submittedName>
        <fullName evidence="2">Hemerythrin domain-containing protein</fullName>
    </submittedName>
</protein>
<comment type="caution">
    <text evidence="2">The sequence shown here is derived from an EMBL/GenBank/DDBJ whole genome shotgun (WGS) entry which is preliminary data.</text>
</comment>
<organism evidence="2 3">
    <name type="scientific">Parapusillimonas granuli</name>
    <dbReference type="NCBI Taxonomy" id="380911"/>
    <lineage>
        <taxon>Bacteria</taxon>
        <taxon>Pseudomonadati</taxon>
        <taxon>Pseudomonadota</taxon>
        <taxon>Betaproteobacteria</taxon>
        <taxon>Burkholderiales</taxon>
        <taxon>Alcaligenaceae</taxon>
        <taxon>Parapusillimonas</taxon>
    </lineage>
</organism>
<accession>A0A853G6D2</accession>
<name>A0A853G6D2_9BURK</name>
<dbReference type="Gene3D" id="1.20.120.520">
    <property type="entry name" value="nmb1532 protein domain like"/>
    <property type="match status" value="1"/>
</dbReference>
<dbReference type="AlphaFoldDB" id="A0A853G6D2"/>
<dbReference type="Pfam" id="PF01814">
    <property type="entry name" value="Hemerythrin"/>
    <property type="match status" value="1"/>
</dbReference>
<evidence type="ECO:0000313" key="2">
    <source>
        <dbReference type="EMBL" id="NYT51859.1"/>
    </source>
</evidence>
<dbReference type="InterPro" id="IPR012312">
    <property type="entry name" value="Hemerythrin-like"/>
</dbReference>
<dbReference type="EMBL" id="JACCEM010000017">
    <property type="protein sequence ID" value="NYT51859.1"/>
    <property type="molecule type" value="Genomic_DNA"/>
</dbReference>
<reference evidence="2 3" key="1">
    <citation type="submission" date="2020-07" db="EMBL/GenBank/DDBJ databases">
        <title>Taxonomic revisions and descriptions of new bacterial species based on genomic comparisons in the high-G+C-content subgroup of the family Alcaligenaceae.</title>
        <authorList>
            <person name="Szabo A."/>
            <person name="Felfoldi T."/>
        </authorList>
    </citation>
    <scope>NUCLEOTIDE SEQUENCE [LARGE SCALE GENOMIC DNA]</scope>
    <source>
        <strain evidence="2 3">LMG 24012</strain>
    </source>
</reference>
<gene>
    <name evidence="2" type="ORF">H0A72_21340</name>
</gene>
<evidence type="ECO:0000259" key="1">
    <source>
        <dbReference type="Pfam" id="PF01814"/>
    </source>
</evidence>
<feature type="domain" description="Hemerythrin-like" evidence="1">
    <location>
        <begin position="2"/>
        <end position="133"/>
    </location>
</feature>
<keyword evidence="3" id="KW-1185">Reference proteome</keyword>
<dbReference type="Proteomes" id="UP000559809">
    <property type="component" value="Unassembled WGS sequence"/>
</dbReference>
<dbReference type="RefSeq" id="WP_180158530.1">
    <property type="nucleotide sequence ID" value="NZ_JACCEM010000017.1"/>
</dbReference>
<evidence type="ECO:0000313" key="3">
    <source>
        <dbReference type="Proteomes" id="UP000559809"/>
    </source>
</evidence>
<sequence length="137" mass="15288">MDIDRFKQHHVDILKGIATLRRLAHGGVVDHARDIARELGALSSLVQLHLAIEDRILYPSLQKGGDAQLAAMGKAYQEDMKGIAHAYISFSRKWGLAAALAKAPEDFRNEANSVLKALHARMQRENTEFYPAIERAE</sequence>